<keyword evidence="3 4" id="KW-0687">Ribonucleoprotein</keyword>
<gene>
    <name evidence="4" type="primary">rplW</name>
    <name evidence="6" type="ORF">SMC5_05355</name>
    <name evidence="5" type="ORF">SMC6_04620</name>
</gene>
<comment type="function">
    <text evidence="4">One of the early assembly proteins it binds 23S rRNA. One of the proteins that surrounds the polypeptide exit tunnel on the outside of the ribosome. Forms the main docking site for trigger factor binding to the ribosome.</text>
</comment>
<dbReference type="NCBIfam" id="NF004363">
    <property type="entry name" value="PRK05738.2-4"/>
    <property type="match status" value="1"/>
</dbReference>
<sequence>MSKEILLYPIVTEKSMSMTEEGRYNFIVVKNSTKLEIKDAVEKMFNVKVAWVNVLRTHGKKRMRKASIGMTPSKKKAVVALMPGFKIDVITNI</sequence>
<evidence type="ECO:0000256" key="4">
    <source>
        <dbReference type="HAMAP-Rule" id="MF_01369"/>
    </source>
</evidence>
<dbReference type="Pfam" id="PF00276">
    <property type="entry name" value="Ribosomal_L23"/>
    <property type="match status" value="1"/>
</dbReference>
<comment type="subunit">
    <text evidence="4">Part of the 50S ribosomal subunit. Contacts protein L29, and trigger factor when it is bound to the ribosome.</text>
</comment>
<dbReference type="Proteomes" id="UP000266489">
    <property type="component" value="Unassembled WGS sequence"/>
</dbReference>
<dbReference type="GO" id="GO:0005840">
    <property type="term" value="C:ribosome"/>
    <property type="evidence" value="ECO:0007669"/>
    <property type="project" value="UniProtKB-KW"/>
</dbReference>
<dbReference type="GO" id="GO:0006412">
    <property type="term" value="P:translation"/>
    <property type="evidence" value="ECO:0007669"/>
    <property type="project" value="UniProtKB-UniRule"/>
</dbReference>
<keyword evidence="4" id="KW-0694">RNA-binding</keyword>
<dbReference type="GO" id="GO:0019843">
    <property type="term" value="F:rRNA binding"/>
    <property type="evidence" value="ECO:0007669"/>
    <property type="project" value="UniProtKB-UniRule"/>
</dbReference>
<accession>A0A398DBS1</accession>
<keyword evidence="7" id="KW-1185">Reference proteome</keyword>
<keyword evidence="4" id="KW-0699">rRNA-binding</keyword>
<dbReference type="SUPFAM" id="SSF54189">
    <property type="entry name" value="Ribosomal proteins S24e, L23 and L15e"/>
    <property type="match status" value="1"/>
</dbReference>
<dbReference type="InterPro" id="IPR012677">
    <property type="entry name" value="Nucleotide-bd_a/b_plait_sf"/>
</dbReference>
<dbReference type="EMBL" id="QXIU01000125">
    <property type="protein sequence ID" value="RIE11039.1"/>
    <property type="molecule type" value="Genomic_DNA"/>
</dbReference>
<dbReference type="GO" id="GO:0003735">
    <property type="term" value="F:structural constituent of ribosome"/>
    <property type="evidence" value="ECO:0007669"/>
    <property type="project" value="InterPro"/>
</dbReference>
<dbReference type="InterPro" id="IPR012678">
    <property type="entry name" value="Ribosomal_uL23/eL15/eS24_sf"/>
</dbReference>
<evidence type="ECO:0000313" key="6">
    <source>
        <dbReference type="EMBL" id="RIE11039.1"/>
    </source>
</evidence>
<dbReference type="EMBL" id="QXIT01000082">
    <property type="protein sequence ID" value="RIE08246.1"/>
    <property type="molecule type" value="Genomic_DNA"/>
</dbReference>
<dbReference type="GO" id="GO:1990904">
    <property type="term" value="C:ribonucleoprotein complex"/>
    <property type="evidence" value="ECO:0007669"/>
    <property type="project" value="UniProtKB-KW"/>
</dbReference>
<accession>A0A398CY06</accession>
<comment type="similarity">
    <text evidence="1 4">Belongs to the universal ribosomal protein uL23 family.</text>
</comment>
<dbReference type="AlphaFoldDB" id="A0A398DBS1"/>
<dbReference type="RefSeq" id="WP_119087513.1">
    <property type="nucleotide sequence ID" value="NZ_QXIT01000082.1"/>
</dbReference>
<dbReference type="Proteomes" id="UP000266260">
    <property type="component" value="Unassembled WGS sequence"/>
</dbReference>
<dbReference type="Gene3D" id="3.30.70.330">
    <property type="match status" value="1"/>
</dbReference>
<comment type="caution">
    <text evidence="6">The sequence shown here is derived from an EMBL/GenBank/DDBJ whole genome shotgun (WGS) entry which is preliminary data.</text>
</comment>
<organism evidence="6 8">
    <name type="scientific">Candidatus Cryosericum odellii</name>
    <dbReference type="NCBI Taxonomy" id="2290917"/>
    <lineage>
        <taxon>Bacteria</taxon>
        <taxon>Pseudomonadati</taxon>
        <taxon>Caldisericota/Cryosericota group</taxon>
        <taxon>Candidatus Cryosericota</taxon>
        <taxon>Candidatus Cryosericia</taxon>
        <taxon>Candidatus Cryosericales</taxon>
        <taxon>Candidatus Cryosericaceae</taxon>
        <taxon>Candidatus Cryosericum</taxon>
    </lineage>
</organism>
<evidence type="ECO:0000256" key="2">
    <source>
        <dbReference type="ARBA" id="ARBA00022980"/>
    </source>
</evidence>
<evidence type="ECO:0000256" key="1">
    <source>
        <dbReference type="ARBA" id="ARBA00006700"/>
    </source>
</evidence>
<dbReference type="InterPro" id="IPR013025">
    <property type="entry name" value="Ribosomal_uL23-like"/>
</dbReference>
<dbReference type="HAMAP" id="MF_01369_B">
    <property type="entry name" value="Ribosomal_uL23_B"/>
    <property type="match status" value="1"/>
</dbReference>
<evidence type="ECO:0000313" key="8">
    <source>
        <dbReference type="Proteomes" id="UP000266489"/>
    </source>
</evidence>
<evidence type="ECO:0000313" key="5">
    <source>
        <dbReference type="EMBL" id="RIE08246.1"/>
    </source>
</evidence>
<evidence type="ECO:0000313" key="7">
    <source>
        <dbReference type="Proteomes" id="UP000266260"/>
    </source>
</evidence>
<dbReference type="OrthoDB" id="9793353at2"/>
<dbReference type="PANTHER" id="PTHR11620">
    <property type="entry name" value="60S RIBOSOMAL PROTEIN L23A"/>
    <property type="match status" value="1"/>
</dbReference>
<reference evidence="7 8" key="1">
    <citation type="submission" date="2018-09" db="EMBL/GenBank/DDBJ databases">
        <title>Discovery and Ecogenomic Context for Candidatus Cryosericales, a Global Caldiserica Order Active in Thawing Permafrost.</title>
        <authorList>
            <person name="Martinez M.A."/>
            <person name="Woodcroft B.J."/>
            <person name="Ignacio Espinoza J.C."/>
            <person name="Zayed A."/>
            <person name="Singleton C.M."/>
            <person name="Boyd J."/>
            <person name="Li Y.-F."/>
            <person name="Purvine S."/>
            <person name="Maughan H."/>
            <person name="Hodgkins S.B."/>
            <person name="Anderson D."/>
            <person name="Sederholm M."/>
            <person name="Temperton B."/>
            <person name="Saleska S.R."/>
            <person name="Tyson G.W."/>
            <person name="Rich V.I."/>
        </authorList>
    </citation>
    <scope>NUCLEOTIDE SEQUENCE [LARGE SCALE GENOMIC DNA]</scope>
    <source>
        <strain evidence="6 8">SMC5</strain>
        <strain evidence="5 7">SMC6</strain>
    </source>
</reference>
<name>A0A398DBS1_9BACT</name>
<protein>
    <recommendedName>
        <fullName evidence="4">Large ribosomal subunit protein uL23</fullName>
    </recommendedName>
</protein>
<keyword evidence="2 4" id="KW-0689">Ribosomal protein</keyword>
<proteinExistence type="inferred from homology"/>
<evidence type="ECO:0000256" key="3">
    <source>
        <dbReference type="ARBA" id="ARBA00023274"/>
    </source>
</evidence>